<accession>A0ABD0WSW8</accession>
<comment type="function">
    <text evidence="1 12">Accessory subunit of the mitochondrial membrane respiratory chain NADH dehydrogenase (Complex I), that is believed not to be involved in catalysis. Complex I functions in the transfer of electrons from NADH to the respiratory chain. The immediate electron acceptor for the enzyme is believed to be ubiquinone.</text>
</comment>
<keyword evidence="14" id="KW-1185">Reference proteome</keyword>
<organism evidence="13 14">
    <name type="scientific">Umbra pygmaea</name>
    <name type="common">Eastern mudminnow</name>
    <dbReference type="NCBI Taxonomy" id="75934"/>
    <lineage>
        <taxon>Eukaryota</taxon>
        <taxon>Metazoa</taxon>
        <taxon>Chordata</taxon>
        <taxon>Craniata</taxon>
        <taxon>Vertebrata</taxon>
        <taxon>Euteleostomi</taxon>
        <taxon>Actinopterygii</taxon>
        <taxon>Neopterygii</taxon>
        <taxon>Teleostei</taxon>
        <taxon>Protacanthopterygii</taxon>
        <taxon>Esociformes</taxon>
        <taxon>Umbridae</taxon>
        <taxon>Umbra</taxon>
    </lineage>
</organism>
<evidence type="ECO:0000256" key="3">
    <source>
        <dbReference type="ARBA" id="ARBA00005882"/>
    </source>
</evidence>
<proteinExistence type="inferred from homology"/>
<evidence type="ECO:0000256" key="1">
    <source>
        <dbReference type="ARBA" id="ARBA00003195"/>
    </source>
</evidence>
<dbReference type="AlphaFoldDB" id="A0ABD0WSW8"/>
<gene>
    <name evidence="13" type="ORF">UPYG_G00191480</name>
</gene>
<sequence length="213" mass="24151">MFCQVLRSEFRMFPNVHIHCAFQRSINQPFISLAIKFNRVDKIMATSMSLVGLGRVSLLKTVSKVCLNTTRSLSSSGWKLADKAGPDTQLITVDEKLDISSLTGAPEEHIKTRTVHIFVPARNAMQSGAHGIKKWKMDFDTRERWENPLMGWASTADPMSNVNLTFTSKEDAIAFAEKNGWSYDITEKMEKKPRAKSYGANFSWDKRTRRSAK</sequence>
<dbReference type="InterPro" id="IPR006885">
    <property type="entry name" value="NADH_UbQ_FeS_4_mit-like"/>
</dbReference>
<comment type="caution">
    <text evidence="13">The sequence shown here is derived from an EMBL/GenBank/DDBJ whole genome shotgun (WGS) entry which is preliminary data.</text>
</comment>
<evidence type="ECO:0000256" key="8">
    <source>
        <dbReference type="ARBA" id="ARBA00022946"/>
    </source>
</evidence>
<evidence type="ECO:0000256" key="4">
    <source>
        <dbReference type="ARBA" id="ARBA00015796"/>
    </source>
</evidence>
<evidence type="ECO:0000256" key="5">
    <source>
        <dbReference type="ARBA" id="ARBA00022448"/>
    </source>
</evidence>
<comment type="subcellular location">
    <subcellularLocation>
        <location evidence="2 12">Mitochondrion inner membrane</location>
        <topology evidence="2 12">Peripheral membrane protein</topology>
        <orientation evidence="2 12">Matrix side</orientation>
    </subcellularLocation>
</comment>
<evidence type="ECO:0000256" key="12">
    <source>
        <dbReference type="RuleBase" id="RU367010"/>
    </source>
</evidence>
<keyword evidence="10 12" id="KW-0496">Mitochondrion</keyword>
<dbReference type="Proteomes" id="UP001557470">
    <property type="component" value="Unassembled WGS sequence"/>
</dbReference>
<dbReference type="PANTHER" id="PTHR12219:SF8">
    <property type="entry name" value="NADH DEHYDROGENASE [UBIQUINONE] IRON-SULFUR PROTEIN 4, MITOCHONDRIAL"/>
    <property type="match status" value="1"/>
</dbReference>
<evidence type="ECO:0000256" key="11">
    <source>
        <dbReference type="ARBA" id="ARBA00023136"/>
    </source>
</evidence>
<evidence type="ECO:0000256" key="7">
    <source>
        <dbReference type="ARBA" id="ARBA00022792"/>
    </source>
</evidence>
<reference evidence="13 14" key="1">
    <citation type="submission" date="2024-06" db="EMBL/GenBank/DDBJ databases">
        <authorList>
            <person name="Pan Q."/>
            <person name="Wen M."/>
            <person name="Jouanno E."/>
            <person name="Zahm M."/>
            <person name="Klopp C."/>
            <person name="Cabau C."/>
            <person name="Louis A."/>
            <person name="Berthelot C."/>
            <person name="Parey E."/>
            <person name="Roest Crollius H."/>
            <person name="Montfort J."/>
            <person name="Robinson-Rechavi M."/>
            <person name="Bouchez O."/>
            <person name="Lampietro C."/>
            <person name="Lopez Roques C."/>
            <person name="Donnadieu C."/>
            <person name="Postlethwait J."/>
            <person name="Bobe J."/>
            <person name="Verreycken H."/>
            <person name="Guiguen Y."/>
        </authorList>
    </citation>
    <scope>NUCLEOTIDE SEQUENCE [LARGE SCALE GENOMIC DNA]</scope>
    <source>
        <strain evidence="13">Up_M1</strain>
        <tissue evidence="13">Testis</tissue>
    </source>
</reference>
<keyword evidence="7 12" id="KW-0999">Mitochondrion inner membrane</keyword>
<keyword evidence="11 12" id="KW-0472">Membrane</keyword>
<evidence type="ECO:0000313" key="14">
    <source>
        <dbReference type="Proteomes" id="UP001557470"/>
    </source>
</evidence>
<comment type="similarity">
    <text evidence="3 12">Belongs to the complex I NDUFS4 subunit family.</text>
</comment>
<evidence type="ECO:0000256" key="9">
    <source>
        <dbReference type="ARBA" id="ARBA00022982"/>
    </source>
</evidence>
<keyword evidence="9 12" id="KW-0249">Electron transport</keyword>
<evidence type="ECO:0000256" key="10">
    <source>
        <dbReference type="ARBA" id="ARBA00023128"/>
    </source>
</evidence>
<keyword evidence="6 12" id="KW-0679">Respiratory chain</keyword>
<evidence type="ECO:0000256" key="6">
    <source>
        <dbReference type="ARBA" id="ARBA00022660"/>
    </source>
</evidence>
<dbReference type="Gene3D" id="3.30.160.190">
    <property type="entry name" value="atu1810 like domain"/>
    <property type="match status" value="1"/>
</dbReference>
<protein>
    <recommendedName>
        <fullName evidence="4 12">NADH dehydrogenase [ubiquinone] iron-sulfur protein 4, mitochondrial</fullName>
    </recommendedName>
</protein>
<dbReference type="InterPro" id="IPR038532">
    <property type="entry name" value="NDUFS4-like_sf"/>
</dbReference>
<evidence type="ECO:0000313" key="13">
    <source>
        <dbReference type="EMBL" id="KAL0979910.1"/>
    </source>
</evidence>
<dbReference type="PANTHER" id="PTHR12219">
    <property type="entry name" value="NADH-UBIQUINONE OXIDOREDUCTASE"/>
    <property type="match status" value="1"/>
</dbReference>
<keyword evidence="8 12" id="KW-0809">Transit peptide</keyword>
<keyword evidence="5 12" id="KW-0813">Transport</keyword>
<evidence type="ECO:0000256" key="2">
    <source>
        <dbReference type="ARBA" id="ARBA00004443"/>
    </source>
</evidence>
<dbReference type="GO" id="GO:0005743">
    <property type="term" value="C:mitochondrial inner membrane"/>
    <property type="evidence" value="ECO:0007669"/>
    <property type="project" value="UniProtKB-SubCell"/>
</dbReference>
<dbReference type="FunFam" id="3.30.160.190:FF:000001">
    <property type="entry name" value="NADH-ubiquinone oxidoreductase 21 kDa subunit mitochondrial"/>
    <property type="match status" value="1"/>
</dbReference>
<dbReference type="EMBL" id="JAGEUA010000005">
    <property type="protein sequence ID" value="KAL0979910.1"/>
    <property type="molecule type" value="Genomic_DNA"/>
</dbReference>
<name>A0ABD0WSW8_UMBPY</name>
<dbReference type="Pfam" id="PF04800">
    <property type="entry name" value="NDUS4"/>
    <property type="match status" value="1"/>
</dbReference>